<protein>
    <submittedName>
        <fullName evidence="2">Uncharacterized protein</fullName>
    </submittedName>
</protein>
<keyword evidence="3" id="KW-1185">Reference proteome</keyword>
<dbReference type="EMBL" id="KL584980">
    <property type="protein sequence ID" value="KEQ85237.1"/>
    <property type="molecule type" value="Genomic_DNA"/>
</dbReference>
<keyword evidence="1" id="KW-0812">Transmembrane</keyword>
<evidence type="ECO:0000313" key="2">
    <source>
        <dbReference type="EMBL" id="KEQ85237.1"/>
    </source>
</evidence>
<reference evidence="2 3" key="1">
    <citation type="journal article" date="2014" name="BMC Genomics">
        <title>Genome sequencing of four Aureobasidium pullulans varieties: biotechnological potential, stress tolerance, and description of new species.</title>
        <authorList>
            <person name="Gostin Ar C."/>
            <person name="Ohm R.A."/>
            <person name="Kogej T."/>
            <person name="Sonjak S."/>
            <person name="Turk M."/>
            <person name="Zajc J."/>
            <person name="Zalar P."/>
            <person name="Grube M."/>
            <person name="Sun H."/>
            <person name="Han J."/>
            <person name="Sharma A."/>
            <person name="Chiniquy J."/>
            <person name="Ngan C.Y."/>
            <person name="Lipzen A."/>
            <person name="Barry K."/>
            <person name="Grigoriev I.V."/>
            <person name="Gunde-Cimerman N."/>
        </authorList>
    </citation>
    <scope>NUCLEOTIDE SEQUENCE [LARGE SCALE GENOMIC DNA]</scope>
    <source>
        <strain evidence="2 3">EXF-150</strain>
    </source>
</reference>
<evidence type="ECO:0000256" key="1">
    <source>
        <dbReference type="SAM" id="Phobius"/>
    </source>
</evidence>
<feature type="transmembrane region" description="Helical" evidence="1">
    <location>
        <begin position="6"/>
        <end position="35"/>
    </location>
</feature>
<name>A0A074XTE6_AURPU</name>
<dbReference type="GeneID" id="40749247"/>
<accession>A0A074XTE6</accession>
<dbReference type="AlphaFoldDB" id="A0A074XTE6"/>
<gene>
    <name evidence="2" type="ORF">M438DRAFT_354339</name>
</gene>
<proteinExistence type="predicted"/>
<dbReference type="HOGENOM" id="CLU_921279_0_0_1"/>
<keyword evidence="1" id="KW-1133">Transmembrane helix</keyword>
<sequence>MSACWTIFLALPHLFSCLFLSINIIIIVSAFRYMITRSQRLSKILLSPSRLLVWEQRLSKLSRVIDSAKKGVASPLKGHTVGRYCAVRDRQGKLSGVVLDGKSLWCDGSIVDRFGLAIRDGIYQGQATCLEDLTDDQVESMVYDVLHSMDRQVDRALSQFAREEKFVFLRSAHQLMTSCKAKLQFAQDLTQNRPGSSHDFVMELSYKTQEIFRVASFLSPRSFARTQDGGYKTIINCEGTLDKETLRRVLRACVEESNEGMTQQLHEILEDACQLLLTDPASTIGYAIDAGARIRASFAKST</sequence>
<evidence type="ECO:0000313" key="3">
    <source>
        <dbReference type="Proteomes" id="UP000030706"/>
    </source>
</evidence>
<dbReference type="Proteomes" id="UP000030706">
    <property type="component" value="Unassembled WGS sequence"/>
</dbReference>
<organism evidence="2 3">
    <name type="scientific">Aureobasidium pullulans EXF-150</name>
    <dbReference type="NCBI Taxonomy" id="1043002"/>
    <lineage>
        <taxon>Eukaryota</taxon>
        <taxon>Fungi</taxon>
        <taxon>Dikarya</taxon>
        <taxon>Ascomycota</taxon>
        <taxon>Pezizomycotina</taxon>
        <taxon>Dothideomycetes</taxon>
        <taxon>Dothideomycetidae</taxon>
        <taxon>Dothideales</taxon>
        <taxon>Saccotheciaceae</taxon>
        <taxon>Aureobasidium</taxon>
    </lineage>
</organism>
<dbReference type="RefSeq" id="XP_029761424.1">
    <property type="nucleotide sequence ID" value="XM_029906941.1"/>
</dbReference>
<keyword evidence="1" id="KW-0472">Membrane</keyword>